<evidence type="ECO:0000313" key="3">
    <source>
        <dbReference type="Proteomes" id="UP000694886"/>
    </source>
</evidence>
<reference evidence="3" key="1">
    <citation type="journal article" date="1997" name="Nucleic Acids Res.">
        <title>tRNAscan-SE: a program for improved detection of transfer RNA genes in genomic sequence.</title>
        <authorList>
            <person name="Lowe T.M."/>
            <person name="Eddy S.R."/>
        </authorList>
    </citation>
    <scope>NUCLEOTIDE SEQUENCE [LARGE SCALE GENOMIC DNA]</scope>
    <source>
        <strain evidence="3">r\B97-61/B2</strain>
    </source>
</reference>
<gene>
    <name evidence="4" type="primary">LOC18599891</name>
</gene>
<feature type="coiled-coil region" evidence="1">
    <location>
        <begin position="414"/>
        <end position="462"/>
    </location>
</feature>
<reference evidence="4" key="2">
    <citation type="submission" date="2025-08" db="UniProtKB">
        <authorList>
            <consortium name="RefSeq"/>
        </authorList>
    </citation>
    <scope>IDENTIFICATION</scope>
</reference>
<sequence>MDRRKLIFERQQSTEGPGTPVTPALMSPLHRHTQSGSGYGSMGNVRKAQTKAAAQRLAAVMAHQQNDEDDDEEDQLDFNNISGTGGIGLVGGRAMRARSPRIDNKNMAQRRVPQVRTQQQPADEDNDEDDILVSGPASIGLAGGRGMQSRSPMTKSIAHKRLPQVTTRQPSDKDNDEDDLLVSGRASIGLARGRAMQSRPSMAKTMAQRPVQHVAQQPGDEDNDEDDLANNSSSVSGTASIGLASGRARQPSSPLSVHTNQDQPPSTPSTPGTQTFLSVNSTEQPSSAHLSGQPSHSISSVEQSMSPYSTSAGRPSLQSSIEQPLSTQASTAGRSSPSTSYIEQPLSARSTASGRQHLGVKTFSVAPSTVTMSLKPTSSVSTTEASTDSQRDKRLLADFGNMSSLKERGRQQSASALQDELDILQDENESLLEKLQLSEERCEEAEARARQLEKQIANLGEGVTLEARLLSRKEAALQEREAALRVAAQTQGGKPEEIATLRTEAETARDEAMSALEKLQEAECEIKSLQTVTQRMMLTEEEMEEVVLKRCWLARYWSLCVQHGIQAEIAGAKHEYWSSFAPLPLEIVLAAGQRAKEGDFSSNNDLEEREKVLQDFSELSGERNVESMLLVEKGLRELALLKVEDAVAFAMAQHRRQNSLKTDEVKLPTEGQFEAFELSQEESEDVRFKQAWLTYFWRRAMNHGVEPDIADERLQFWINHSSRSSTSHDAVDVERGLMELRKLGLESQLWKKSREALELGSTTKLHIESDF</sequence>
<dbReference type="Gramene" id="Tc05v2_t021090.1">
    <property type="protein sequence ID" value="Tc05v2_p021090.1"/>
    <property type="gene ID" value="Tc05v2_g021090"/>
</dbReference>
<dbReference type="AlphaFoldDB" id="A0AB32WD67"/>
<dbReference type="PANTHER" id="PTHR31762:SF10">
    <property type="entry name" value="FAS-BINDING FACTOR-LIKE PROTEIN"/>
    <property type="match status" value="1"/>
</dbReference>
<dbReference type="InterPro" id="IPR040321">
    <property type="entry name" value="SCD2-like"/>
</dbReference>
<feature type="compositionally biased region" description="Acidic residues" evidence="2">
    <location>
        <begin position="122"/>
        <end position="131"/>
    </location>
</feature>
<evidence type="ECO:0000313" key="4">
    <source>
        <dbReference type="RefSeq" id="XP_017975976.1"/>
    </source>
</evidence>
<feature type="compositionally biased region" description="Acidic residues" evidence="2">
    <location>
        <begin position="219"/>
        <end position="228"/>
    </location>
</feature>
<feature type="compositionally biased region" description="Acidic residues" evidence="2">
    <location>
        <begin position="67"/>
        <end position="76"/>
    </location>
</feature>
<feature type="compositionally biased region" description="Polar residues" evidence="2">
    <location>
        <begin position="276"/>
        <end position="354"/>
    </location>
</feature>
<evidence type="ECO:0000256" key="2">
    <source>
        <dbReference type="SAM" id="MobiDB-lite"/>
    </source>
</evidence>
<dbReference type="Proteomes" id="UP000694886">
    <property type="component" value="Chromosome 5"/>
</dbReference>
<feature type="compositionally biased region" description="Polar residues" evidence="2">
    <location>
        <begin position="250"/>
        <end position="262"/>
    </location>
</feature>
<feature type="region of interest" description="Disordered" evidence="2">
    <location>
        <begin position="373"/>
        <end position="393"/>
    </location>
</feature>
<feature type="coiled-coil region" evidence="1">
    <location>
        <begin position="498"/>
        <end position="532"/>
    </location>
</feature>
<dbReference type="PANTHER" id="PTHR31762">
    <property type="entry name" value="FAS-BINDING FACTOR-LIKE PROTEIN"/>
    <property type="match status" value="1"/>
</dbReference>
<evidence type="ECO:0000256" key="1">
    <source>
        <dbReference type="SAM" id="Coils"/>
    </source>
</evidence>
<organism evidence="3 4">
    <name type="scientific">Theobroma cacao</name>
    <name type="common">Cacao</name>
    <name type="synonym">Cocoa</name>
    <dbReference type="NCBI Taxonomy" id="3641"/>
    <lineage>
        <taxon>Eukaryota</taxon>
        <taxon>Viridiplantae</taxon>
        <taxon>Streptophyta</taxon>
        <taxon>Embryophyta</taxon>
        <taxon>Tracheophyta</taxon>
        <taxon>Spermatophyta</taxon>
        <taxon>Magnoliopsida</taxon>
        <taxon>eudicotyledons</taxon>
        <taxon>Gunneridae</taxon>
        <taxon>Pentapetalae</taxon>
        <taxon>rosids</taxon>
        <taxon>malvids</taxon>
        <taxon>Malvales</taxon>
        <taxon>Malvaceae</taxon>
        <taxon>Byttnerioideae</taxon>
        <taxon>Theobroma</taxon>
    </lineage>
</organism>
<dbReference type="RefSeq" id="XP_017975976.1">
    <property type="nucleotide sequence ID" value="XM_018120487.1"/>
</dbReference>
<dbReference type="GO" id="GO:0000911">
    <property type="term" value="P:cytokinesis by cell plate formation"/>
    <property type="evidence" value="ECO:0007669"/>
    <property type="project" value="InterPro"/>
</dbReference>
<feature type="compositionally biased region" description="Polar residues" evidence="2">
    <location>
        <begin position="373"/>
        <end position="388"/>
    </location>
</feature>
<dbReference type="GeneID" id="18599891"/>
<feature type="region of interest" description="Disordered" evidence="2">
    <location>
        <begin position="1"/>
        <end position="355"/>
    </location>
</feature>
<accession>A0AB32WD67</accession>
<proteinExistence type="predicted"/>
<feature type="compositionally biased region" description="Low complexity" evidence="2">
    <location>
        <begin position="46"/>
        <end position="59"/>
    </location>
</feature>
<name>A0AB32WD67_THECC</name>
<protein>
    <submittedName>
        <fullName evidence="4">Coiled-coil domain-containing protein SCD2 isoform X3</fullName>
    </submittedName>
</protein>
<keyword evidence="1" id="KW-0175">Coiled coil</keyword>
<feature type="compositionally biased region" description="Low complexity" evidence="2">
    <location>
        <begin position="109"/>
        <end position="121"/>
    </location>
</feature>